<keyword evidence="3" id="KW-1185">Reference proteome</keyword>
<proteinExistence type="predicted"/>
<gene>
    <name evidence="2" type="ORF">Ahy_B05g078287</name>
</gene>
<sequence>MMEDVHEQRDQLTIWLRPDLKKGLYIHSKIDEGFKHRRLMNRANKASAKSSKYIGGSTTFMKTKAKLTKDDDDNSSTAEVDLDMVWHEIGLFKPYKDRVYRSGSFFANNLRTTALRHSSASTTSWHVDPDDGIDLRKWQCIKSRCGLVAAVLMVATVATGAPALPHSLPPQQDYGDDDNDDDYQDLQILEFCCRLFHCIFYFFDR</sequence>
<evidence type="ECO:0000313" key="3">
    <source>
        <dbReference type="Proteomes" id="UP000289738"/>
    </source>
</evidence>
<keyword evidence="1" id="KW-1133">Transmembrane helix</keyword>
<feature type="transmembrane region" description="Helical" evidence="1">
    <location>
        <begin position="145"/>
        <end position="166"/>
    </location>
</feature>
<evidence type="ECO:0000256" key="1">
    <source>
        <dbReference type="SAM" id="Phobius"/>
    </source>
</evidence>
<comment type="caution">
    <text evidence="2">The sequence shown here is derived from an EMBL/GenBank/DDBJ whole genome shotgun (WGS) entry which is preliminary data.</text>
</comment>
<dbReference type="EMBL" id="SDMP01000015">
    <property type="protein sequence ID" value="RYR09859.1"/>
    <property type="molecule type" value="Genomic_DNA"/>
</dbReference>
<keyword evidence="1" id="KW-0812">Transmembrane</keyword>
<dbReference type="Proteomes" id="UP000289738">
    <property type="component" value="Chromosome B05"/>
</dbReference>
<organism evidence="2 3">
    <name type="scientific">Arachis hypogaea</name>
    <name type="common">Peanut</name>
    <dbReference type="NCBI Taxonomy" id="3818"/>
    <lineage>
        <taxon>Eukaryota</taxon>
        <taxon>Viridiplantae</taxon>
        <taxon>Streptophyta</taxon>
        <taxon>Embryophyta</taxon>
        <taxon>Tracheophyta</taxon>
        <taxon>Spermatophyta</taxon>
        <taxon>Magnoliopsida</taxon>
        <taxon>eudicotyledons</taxon>
        <taxon>Gunneridae</taxon>
        <taxon>Pentapetalae</taxon>
        <taxon>rosids</taxon>
        <taxon>fabids</taxon>
        <taxon>Fabales</taxon>
        <taxon>Fabaceae</taxon>
        <taxon>Papilionoideae</taxon>
        <taxon>50 kb inversion clade</taxon>
        <taxon>dalbergioids sensu lato</taxon>
        <taxon>Dalbergieae</taxon>
        <taxon>Pterocarpus clade</taxon>
        <taxon>Arachis</taxon>
    </lineage>
</organism>
<evidence type="ECO:0000313" key="2">
    <source>
        <dbReference type="EMBL" id="RYR09859.1"/>
    </source>
</evidence>
<accession>A0A444Z6R3</accession>
<reference evidence="2 3" key="1">
    <citation type="submission" date="2019-01" db="EMBL/GenBank/DDBJ databases">
        <title>Sequencing of cultivated peanut Arachis hypogaea provides insights into genome evolution and oil improvement.</title>
        <authorList>
            <person name="Chen X."/>
        </authorList>
    </citation>
    <scope>NUCLEOTIDE SEQUENCE [LARGE SCALE GENOMIC DNA]</scope>
    <source>
        <strain evidence="3">cv. Fuhuasheng</strain>
        <tissue evidence="2">Leaves</tissue>
    </source>
</reference>
<keyword evidence="1" id="KW-0472">Membrane</keyword>
<name>A0A444Z6R3_ARAHY</name>
<dbReference type="AlphaFoldDB" id="A0A444Z6R3"/>
<protein>
    <submittedName>
        <fullName evidence="2">Uncharacterized protein</fullName>
    </submittedName>
</protein>